<dbReference type="SUPFAM" id="SSF53448">
    <property type="entry name" value="Nucleotide-diphospho-sugar transferases"/>
    <property type="match status" value="1"/>
</dbReference>
<dbReference type="Proteomes" id="UP000760480">
    <property type="component" value="Unassembled WGS sequence"/>
</dbReference>
<protein>
    <submittedName>
        <fullName evidence="2">Glycosyltransferase</fullName>
    </submittedName>
</protein>
<sequence length="305" mass="34152">MSLPLVSVAVPAYNHAAFLDACLESVRNQSYPRLELVVVDDGSTDATLTVAERFAAAHAERFEHLSVIHQANQGVSAASNRAIAACRGEWVHLLGSDDLLYPNKIQSQQQAIDAWDDPRLALVYADVNFIDAAGRILSSATRNRRSPGPDHRAYLWLLRYNDIANPTVALRREAFLAIGGFDESLPLEDLDCWLRLSARHAVARVAGLLAAYRRHDGNASRRQLMMFEANWDTLAKFAEQHGDLIPPALWRACLRRRLRSFLRWARKHAPALVPTILGDALRSLIHTPEPAVWRRYAARCRALQA</sequence>
<proteinExistence type="predicted"/>
<reference evidence="2 3" key="1">
    <citation type="submission" date="2019-03" db="EMBL/GenBank/DDBJ databases">
        <title>Metabolic reconstructions from genomes of highly enriched 'Candidatus Accumulibacter' and 'Candidatus Competibacter' bioreactor populations.</title>
        <authorList>
            <person name="Annavajhala M.K."/>
            <person name="Welles L."/>
            <person name="Abbas B."/>
            <person name="Sorokin D."/>
            <person name="Park H."/>
            <person name="Van Loosdrecht M."/>
            <person name="Chandran K."/>
        </authorList>
    </citation>
    <scope>NUCLEOTIDE SEQUENCE [LARGE SCALE GENOMIC DNA]</scope>
    <source>
        <strain evidence="2 3">SBR_G</strain>
    </source>
</reference>
<dbReference type="PANTHER" id="PTHR22916:SF3">
    <property type="entry name" value="UDP-GLCNAC:BETAGAL BETA-1,3-N-ACETYLGLUCOSAMINYLTRANSFERASE-LIKE PROTEIN 1"/>
    <property type="match status" value="1"/>
</dbReference>
<organism evidence="2 3">
    <name type="scientific">Candidatus Competibacter phosphatis</name>
    <dbReference type="NCBI Taxonomy" id="221280"/>
    <lineage>
        <taxon>Bacteria</taxon>
        <taxon>Pseudomonadati</taxon>
        <taxon>Pseudomonadota</taxon>
        <taxon>Gammaproteobacteria</taxon>
        <taxon>Candidatus Competibacteraceae</taxon>
        <taxon>Candidatus Competibacter</taxon>
    </lineage>
</organism>
<dbReference type="Gene3D" id="3.90.550.10">
    <property type="entry name" value="Spore Coat Polysaccharide Biosynthesis Protein SpsA, Chain A"/>
    <property type="match status" value="1"/>
</dbReference>
<comment type="caution">
    <text evidence="2">The sequence shown here is derived from an EMBL/GenBank/DDBJ whole genome shotgun (WGS) entry which is preliminary data.</text>
</comment>
<name>A0ABX1TH47_9GAMM</name>
<dbReference type="InterPro" id="IPR001173">
    <property type="entry name" value="Glyco_trans_2-like"/>
</dbReference>
<dbReference type="RefSeq" id="WP_169247365.1">
    <property type="nucleotide sequence ID" value="NZ_SPMZ01000008.1"/>
</dbReference>
<dbReference type="InterPro" id="IPR029044">
    <property type="entry name" value="Nucleotide-diphossugar_trans"/>
</dbReference>
<dbReference type="Pfam" id="PF00535">
    <property type="entry name" value="Glycos_transf_2"/>
    <property type="match status" value="1"/>
</dbReference>
<dbReference type="PANTHER" id="PTHR22916">
    <property type="entry name" value="GLYCOSYLTRANSFERASE"/>
    <property type="match status" value="1"/>
</dbReference>
<evidence type="ECO:0000313" key="2">
    <source>
        <dbReference type="EMBL" id="NMQ18106.1"/>
    </source>
</evidence>
<evidence type="ECO:0000259" key="1">
    <source>
        <dbReference type="Pfam" id="PF00535"/>
    </source>
</evidence>
<gene>
    <name evidence="2" type="ORF">E4P82_02185</name>
</gene>
<dbReference type="EMBL" id="SPMZ01000008">
    <property type="protein sequence ID" value="NMQ18106.1"/>
    <property type="molecule type" value="Genomic_DNA"/>
</dbReference>
<accession>A0ABX1TH47</accession>
<evidence type="ECO:0000313" key="3">
    <source>
        <dbReference type="Proteomes" id="UP000760480"/>
    </source>
</evidence>
<feature type="domain" description="Glycosyltransferase 2-like" evidence="1">
    <location>
        <begin position="7"/>
        <end position="170"/>
    </location>
</feature>
<keyword evidence="3" id="KW-1185">Reference proteome</keyword>